<dbReference type="UniPathway" id="UPA00537">
    <property type="reaction ID" value="UER00595"/>
</dbReference>
<evidence type="ECO:0000256" key="1">
    <source>
        <dbReference type="ARBA" id="ARBA00003253"/>
    </source>
</evidence>
<dbReference type="RefSeq" id="XP_013238201.1">
    <property type="nucleotide sequence ID" value="XM_013382747.1"/>
</dbReference>
<keyword evidence="7" id="KW-1185">Reference proteome</keyword>
<comment type="function">
    <text evidence="1">Catalyzes both the ATP-dependent activation of exogenously supplied lipoate to lipoyl-AMP and the transfer of the activated lipoyl onto the lipoyl domains of lipoate-dependent enzymes.</text>
</comment>
<dbReference type="GeneID" id="25259332"/>
<name>A0A098VSK1_9MICR</name>
<proteinExistence type="inferred from homology"/>
<evidence type="ECO:0000313" key="6">
    <source>
        <dbReference type="EMBL" id="KGG51774.1"/>
    </source>
</evidence>
<dbReference type="CDD" id="cd16443">
    <property type="entry name" value="LplA"/>
    <property type="match status" value="1"/>
</dbReference>
<dbReference type="AlphaFoldDB" id="A0A098VSK1"/>
<dbReference type="Proteomes" id="UP000029725">
    <property type="component" value="Unassembled WGS sequence"/>
</dbReference>
<evidence type="ECO:0000256" key="2">
    <source>
        <dbReference type="ARBA" id="ARBA00005085"/>
    </source>
</evidence>
<evidence type="ECO:0000256" key="4">
    <source>
        <dbReference type="ARBA" id="ARBA00015925"/>
    </source>
</evidence>
<evidence type="ECO:0000313" key="7">
    <source>
        <dbReference type="Proteomes" id="UP000029725"/>
    </source>
</evidence>
<gene>
    <name evidence="6" type="ORF">DI09_27p130</name>
</gene>
<dbReference type="PANTHER" id="PTHR12561:SF3">
    <property type="entry name" value="LIPOYLTRANSFERASE 1, MITOCHONDRIAL"/>
    <property type="match status" value="1"/>
</dbReference>
<organism evidence="6 7">
    <name type="scientific">Mitosporidium daphniae</name>
    <dbReference type="NCBI Taxonomy" id="1485682"/>
    <lineage>
        <taxon>Eukaryota</taxon>
        <taxon>Fungi</taxon>
        <taxon>Fungi incertae sedis</taxon>
        <taxon>Microsporidia</taxon>
        <taxon>Mitosporidium</taxon>
    </lineage>
</organism>
<dbReference type="Pfam" id="PF21948">
    <property type="entry name" value="LplA-B_cat"/>
    <property type="match status" value="1"/>
</dbReference>
<dbReference type="InterPro" id="IPR004562">
    <property type="entry name" value="LipoylTrfase_LipoateP_Ligase"/>
</dbReference>
<comment type="pathway">
    <text evidence="2">Protein modification; protein lipoylation via exogenous pathway; protein N(6)-(lipoyl)lysine from lipoate: step 2/2.</text>
</comment>
<dbReference type="GO" id="GO:0005737">
    <property type="term" value="C:cytoplasm"/>
    <property type="evidence" value="ECO:0007669"/>
    <property type="project" value="TreeGrafter"/>
</dbReference>
<dbReference type="GO" id="GO:0009249">
    <property type="term" value="P:protein lipoylation"/>
    <property type="evidence" value="ECO:0007669"/>
    <property type="project" value="InterPro"/>
</dbReference>
<dbReference type="PROSITE" id="PS51733">
    <property type="entry name" value="BPL_LPL_CATALYTIC"/>
    <property type="match status" value="1"/>
</dbReference>
<dbReference type="VEuPathDB" id="MicrosporidiaDB:DI09_27p130"/>
<dbReference type="OrthoDB" id="201621at2759"/>
<protein>
    <recommendedName>
        <fullName evidence="4">Putative lipoate-protein ligase A</fullName>
    </recommendedName>
</protein>
<dbReference type="InterPro" id="IPR004143">
    <property type="entry name" value="BPL_LPL_catalytic"/>
</dbReference>
<sequence>MLNGLSTTGYRLEIKINFPKLFNLAKPPSLKRSLLLCRPYRSSSFLPSVGELADAISREKHICIRSLDPAPVFQHLALEEWILSFLEEAVDLNNEYRVLLFYVNKPCVVIGRNQLIWNECDPSIITTARRMSGGGAVYHDPGNLNFSLFTPKHLFRRERGIEALRTSLQAEIPASLLRTSTFHDLFLSEKKVSGSAFRIARGCAYHHGTALFCSDLQMLSKALKPKEFPDFFISSMGASKSRRSFVANINDHYPNLKVASIIDGMAKFLGILICLQFCARYPKLSFNWSQFCVASRLEVYENPAHATGMNKHCLMWLSSLLNGSSAIIPNLA</sequence>
<reference evidence="6 7" key="1">
    <citation type="submission" date="2014-04" db="EMBL/GenBank/DDBJ databases">
        <title>A new species of microsporidia sheds light on the evolution of extreme parasitism.</title>
        <authorList>
            <person name="Haag K.L."/>
            <person name="James T.Y."/>
            <person name="Larsson R."/>
            <person name="Schaer T.M."/>
            <person name="Refardt D."/>
            <person name="Pombert J.-F."/>
            <person name="Ebert D."/>
        </authorList>
    </citation>
    <scope>NUCLEOTIDE SEQUENCE [LARGE SCALE GENOMIC DNA]</scope>
    <source>
        <strain evidence="6 7">UGP3</strain>
        <tissue evidence="6">Spores</tissue>
    </source>
</reference>
<dbReference type="PANTHER" id="PTHR12561">
    <property type="entry name" value="LIPOATE-PROTEIN LIGASE"/>
    <property type="match status" value="1"/>
</dbReference>
<dbReference type="Gene3D" id="3.30.930.10">
    <property type="entry name" value="Bira Bifunctional Protein, Domain 2"/>
    <property type="match status" value="1"/>
</dbReference>
<dbReference type="HOGENOM" id="CLU_836998_0_0_1"/>
<dbReference type="EMBL" id="JMKJ01000199">
    <property type="protein sequence ID" value="KGG51774.1"/>
    <property type="molecule type" value="Genomic_DNA"/>
</dbReference>
<evidence type="ECO:0000256" key="3">
    <source>
        <dbReference type="ARBA" id="ARBA00008242"/>
    </source>
</evidence>
<dbReference type="InterPro" id="IPR045864">
    <property type="entry name" value="aa-tRNA-synth_II/BPL/LPL"/>
</dbReference>
<evidence type="ECO:0000259" key="5">
    <source>
        <dbReference type="PROSITE" id="PS51733"/>
    </source>
</evidence>
<accession>A0A098VSK1</accession>
<dbReference type="SUPFAM" id="SSF55681">
    <property type="entry name" value="Class II aaRS and biotin synthetases"/>
    <property type="match status" value="1"/>
</dbReference>
<dbReference type="GO" id="GO:0017118">
    <property type="term" value="F:lipoyltransferase activity"/>
    <property type="evidence" value="ECO:0007669"/>
    <property type="project" value="TreeGrafter"/>
</dbReference>
<comment type="caution">
    <text evidence="6">The sequence shown here is derived from an EMBL/GenBank/DDBJ whole genome shotgun (WGS) entry which is preliminary data.</text>
</comment>
<comment type="similarity">
    <text evidence="3">Belongs to the LplA family.</text>
</comment>
<feature type="domain" description="BPL/LPL catalytic" evidence="5">
    <location>
        <begin position="93"/>
        <end position="257"/>
    </location>
</feature>